<dbReference type="STRING" id="1382522.W6MPU7"/>
<dbReference type="OrthoDB" id="303614at2759"/>
<proteinExistence type="predicted"/>
<gene>
    <name evidence="1" type="ORF">KUCA_T00004660001</name>
</gene>
<dbReference type="RefSeq" id="XP_022460666.1">
    <property type="nucleotide sequence ID" value="XM_022601417.1"/>
</dbReference>
<keyword evidence="2" id="KW-1185">Reference proteome</keyword>
<evidence type="ECO:0000313" key="2">
    <source>
        <dbReference type="Proteomes" id="UP000019384"/>
    </source>
</evidence>
<reference evidence="1" key="1">
    <citation type="submission" date="2013-12" db="EMBL/GenBank/DDBJ databases">
        <authorList>
            <person name="Genoscope - CEA"/>
        </authorList>
    </citation>
    <scope>NUCLEOTIDE SEQUENCE</scope>
    <source>
        <strain evidence="1">CBS 1993</strain>
    </source>
</reference>
<dbReference type="PANTHER" id="PTHR43102:SF2">
    <property type="entry name" value="GAF DOMAIN-CONTAINING PROTEIN"/>
    <property type="match status" value="1"/>
</dbReference>
<reference evidence="1" key="2">
    <citation type="submission" date="2014-02" db="EMBL/GenBank/DDBJ databases">
        <title>Complete DNA sequence of /Kuraishia capsulata/ illustrates novel genomic features among budding yeasts (/Saccharomycotina/).</title>
        <authorList>
            <person name="Morales L."/>
            <person name="Noel B."/>
            <person name="Porcel B."/>
            <person name="Marcet-Houben M."/>
            <person name="Hullo M-F."/>
            <person name="Sacerdot C."/>
            <person name="Tekaia F."/>
            <person name="Leh-Louis V."/>
            <person name="Despons L."/>
            <person name="Khanna V."/>
            <person name="Aury J-M."/>
            <person name="Barbe V."/>
            <person name="Couloux A."/>
            <person name="Labadie K."/>
            <person name="Pelletier E."/>
            <person name="Souciet J-L."/>
            <person name="Boekhout T."/>
            <person name="Gabaldon T."/>
            <person name="Wincker P."/>
            <person name="Dujon B."/>
        </authorList>
    </citation>
    <scope>NUCLEOTIDE SEQUENCE</scope>
    <source>
        <strain evidence="1">CBS 1993</strain>
    </source>
</reference>
<protein>
    <recommendedName>
        <fullName evidence="3">GAF domain-containing protein</fullName>
    </recommendedName>
</protein>
<organism evidence="1 2">
    <name type="scientific">Kuraishia capsulata CBS 1993</name>
    <dbReference type="NCBI Taxonomy" id="1382522"/>
    <lineage>
        <taxon>Eukaryota</taxon>
        <taxon>Fungi</taxon>
        <taxon>Dikarya</taxon>
        <taxon>Ascomycota</taxon>
        <taxon>Saccharomycotina</taxon>
        <taxon>Pichiomycetes</taxon>
        <taxon>Pichiales</taxon>
        <taxon>Pichiaceae</taxon>
        <taxon>Kuraishia</taxon>
    </lineage>
</organism>
<accession>W6MPU7</accession>
<evidence type="ECO:0008006" key="3">
    <source>
        <dbReference type="Google" id="ProtNLM"/>
    </source>
</evidence>
<dbReference type="Proteomes" id="UP000019384">
    <property type="component" value="Unassembled WGS sequence"/>
</dbReference>
<name>W6MPU7_9ASCO</name>
<sequence>MDAYSKGKWNLSSVPCPSCFGGTTFLSPPEAYNESQRLRAVDSVMNLPQWDETAFFDNVLKSAMRNFDCNGASISLIHDTKQIVKHQKSLGFQECPRRFSIDAHGILSVDFLVLLDASKDWRTSSSPFVKGVPHIKFYASVPLVLKDGSAIGCFSVFDVYCRDKIDESHILNLKKMAEDVVALLQMTYAKDVSLVQQKPSLLRQLGRATGGNIRSSSVIFEKDGSGNAYSQSSKFRVSDSSSAYRDVDPYVWKSLTGNTNIKTAAATVSRLIAEKCRLDLVYVAEIRVSELFQIQSGLFPAQNQVETDTFKSLHELQRIGEESVNMRIIGIYGAENLDPVKLDPSLHYKALRSEFGVLYSTRETTPVFKTGMLMPFFRYTSRLVRKKRISKNHQTNTRTPIDLFHRSGGYLVVAFNALPRSYTEQEVTYVFSAVSVLRRMFLMK</sequence>
<evidence type="ECO:0000313" key="1">
    <source>
        <dbReference type="EMBL" id="CDK28676.1"/>
    </source>
</evidence>
<dbReference type="HOGENOM" id="CLU_512858_0_0_1"/>
<dbReference type="AlphaFoldDB" id="W6MPU7"/>
<dbReference type="EMBL" id="HG793129">
    <property type="protein sequence ID" value="CDK28676.1"/>
    <property type="molecule type" value="Genomic_DNA"/>
</dbReference>
<dbReference type="SUPFAM" id="SSF55781">
    <property type="entry name" value="GAF domain-like"/>
    <property type="match status" value="1"/>
</dbReference>
<dbReference type="PANTHER" id="PTHR43102">
    <property type="entry name" value="SLR1143 PROTEIN"/>
    <property type="match status" value="1"/>
</dbReference>
<dbReference type="GeneID" id="34522054"/>